<dbReference type="PROSITE" id="PS51752">
    <property type="entry name" value="JACALIN_LECTIN"/>
    <property type="match status" value="1"/>
</dbReference>
<dbReference type="EMBL" id="JAFEMO010000006">
    <property type="protein sequence ID" value="KAH7569148.1"/>
    <property type="molecule type" value="Genomic_DNA"/>
</dbReference>
<dbReference type="SUPFAM" id="SSF51101">
    <property type="entry name" value="Mannose-binding lectins"/>
    <property type="match status" value="1"/>
</dbReference>
<dbReference type="Proteomes" id="UP000827721">
    <property type="component" value="Unassembled WGS sequence"/>
</dbReference>
<dbReference type="Pfam" id="PF01419">
    <property type="entry name" value="Jacalin"/>
    <property type="match status" value="1"/>
</dbReference>
<sequence length="279" mass="30877">MANVQKEGPWGGEEGIYWSYMPTSSIKKIIVRHVEIFNSIVFISENEEGLDETSGRFGGLGGDLETIIELNAPEEYLTSITGTLRTVNNQYVIESISFITNNQNKYGPYGTTDGTPFDYSVTGKKIVGFFGRCDMTYWVNAIGVYVDSTTVGDLFSPAPAKTIASKVLITSHGGLTIVEAQYIKHRQLLYYRDDFGDKGEMVTVDPSLVLENPDSLPDDSPTNRNLDVNDDLSIFGENIGRRLRVVAAFLTPPPNTGQEAQPPPSPSPKMWRFMEIEPS</sequence>
<evidence type="ECO:0000259" key="4">
    <source>
        <dbReference type="PROSITE" id="PS51752"/>
    </source>
</evidence>
<evidence type="ECO:0000313" key="5">
    <source>
        <dbReference type="EMBL" id="KAH7569148.1"/>
    </source>
</evidence>
<evidence type="ECO:0000256" key="2">
    <source>
        <dbReference type="ARBA" id="ARBA00022734"/>
    </source>
</evidence>
<proteinExistence type="inferred from homology"/>
<dbReference type="InterPro" id="IPR036404">
    <property type="entry name" value="Jacalin-like_lectin_dom_sf"/>
</dbReference>
<comment type="caution">
    <text evidence="5">The sequence shown here is derived from an EMBL/GenBank/DDBJ whole genome shotgun (WGS) entry which is preliminary data.</text>
</comment>
<feature type="domain" description="Jacalin-type lectin" evidence="4">
    <location>
        <begin position="4"/>
        <end position="148"/>
    </location>
</feature>
<dbReference type="SMART" id="SM00915">
    <property type="entry name" value="Jacalin"/>
    <property type="match status" value="1"/>
</dbReference>
<evidence type="ECO:0000256" key="3">
    <source>
        <dbReference type="SAM" id="MobiDB-lite"/>
    </source>
</evidence>
<protein>
    <recommendedName>
        <fullName evidence="4">Jacalin-type lectin domain-containing protein</fullName>
    </recommendedName>
</protein>
<evidence type="ECO:0000313" key="6">
    <source>
        <dbReference type="Proteomes" id="UP000827721"/>
    </source>
</evidence>
<evidence type="ECO:0000256" key="1">
    <source>
        <dbReference type="ARBA" id="ARBA00006568"/>
    </source>
</evidence>
<keyword evidence="6" id="KW-1185">Reference proteome</keyword>
<accession>A0ABQ8HXR7</accession>
<name>A0ABQ8HXR7_9ROSI</name>
<reference evidence="5 6" key="1">
    <citation type="submission" date="2021-02" db="EMBL/GenBank/DDBJ databases">
        <title>Plant Genome Project.</title>
        <authorList>
            <person name="Zhang R.-G."/>
        </authorList>
    </citation>
    <scope>NUCLEOTIDE SEQUENCE [LARGE SCALE GENOMIC DNA]</scope>
    <source>
        <tissue evidence="5">Leaves</tissue>
    </source>
</reference>
<dbReference type="Gene3D" id="2.100.10.30">
    <property type="entry name" value="Jacalin-like lectin domain"/>
    <property type="match status" value="1"/>
</dbReference>
<organism evidence="5 6">
    <name type="scientific">Xanthoceras sorbifolium</name>
    <dbReference type="NCBI Taxonomy" id="99658"/>
    <lineage>
        <taxon>Eukaryota</taxon>
        <taxon>Viridiplantae</taxon>
        <taxon>Streptophyta</taxon>
        <taxon>Embryophyta</taxon>
        <taxon>Tracheophyta</taxon>
        <taxon>Spermatophyta</taxon>
        <taxon>Magnoliopsida</taxon>
        <taxon>eudicotyledons</taxon>
        <taxon>Gunneridae</taxon>
        <taxon>Pentapetalae</taxon>
        <taxon>rosids</taxon>
        <taxon>malvids</taxon>
        <taxon>Sapindales</taxon>
        <taxon>Sapindaceae</taxon>
        <taxon>Xanthoceroideae</taxon>
        <taxon>Xanthoceras</taxon>
    </lineage>
</organism>
<dbReference type="InterPro" id="IPR033734">
    <property type="entry name" value="Jacalin-like_lectin_dom_plant"/>
</dbReference>
<gene>
    <name evidence="5" type="ORF">JRO89_XS06G0113600</name>
</gene>
<dbReference type="CDD" id="cd09612">
    <property type="entry name" value="Jacalin"/>
    <property type="match status" value="1"/>
</dbReference>
<feature type="region of interest" description="Disordered" evidence="3">
    <location>
        <begin position="251"/>
        <end position="270"/>
    </location>
</feature>
<feature type="compositionally biased region" description="Pro residues" evidence="3">
    <location>
        <begin position="251"/>
        <end position="267"/>
    </location>
</feature>
<comment type="similarity">
    <text evidence="1">Belongs to the jacalin lectin family.</text>
</comment>
<dbReference type="PANTHER" id="PTHR46506">
    <property type="entry name" value="OS05G0143600 PROTEIN"/>
    <property type="match status" value="1"/>
</dbReference>
<keyword evidence="2" id="KW-0430">Lectin</keyword>
<dbReference type="InterPro" id="IPR001229">
    <property type="entry name" value="Jacalin-like_lectin_dom"/>
</dbReference>